<dbReference type="PANTHER" id="PTHR13887:SF41">
    <property type="entry name" value="THIOREDOXIN SUPERFAMILY PROTEIN"/>
    <property type="match status" value="1"/>
</dbReference>
<proteinExistence type="predicted"/>
<dbReference type="SUPFAM" id="SSF48452">
    <property type="entry name" value="TPR-like"/>
    <property type="match status" value="1"/>
</dbReference>
<dbReference type="Gene3D" id="1.25.40.10">
    <property type="entry name" value="Tetratricopeptide repeat domain"/>
    <property type="match status" value="1"/>
</dbReference>
<dbReference type="Pfam" id="PF14559">
    <property type="entry name" value="TPR_19"/>
    <property type="match status" value="1"/>
</dbReference>
<dbReference type="InterPro" id="IPR001853">
    <property type="entry name" value="DSBA-like_thioredoxin_dom"/>
</dbReference>
<feature type="domain" description="DSBA-like thioredoxin" evidence="1">
    <location>
        <begin position="3"/>
        <end position="212"/>
    </location>
</feature>
<keyword evidence="2" id="KW-0413">Isomerase</keyword>
<organism evidence="2 3">
    <name type="scientific">Frankia canadensis</name>
    <dbReference type="NCBI Taxonomy" id="1836972"/>
    <lineage>
        <taxon>Bacteria</taxon>
        <taxon>Bacillati</taxon>
        <taxon>Actinomycetota</taxon>
        <taxon>Actinomycetes</taxon>
        <taxon>Frankiales</taxon>
        <taxon>Frankiaceae</taxon>
        <taxon>Frankia</taxon>
    </lineage>
</organism>
<dbReference type="EMBL" id="FZMO01000061">
    <property type="protein sequence ID" value="SNQ46744.1"/>
    <property type="molecule type" value="Genomic_DNA"/>
</dbReference>
<keyword evidence="3" id="KW-1185">Reference proteome</keyword>
<dbReference type="AlphaFoldDB" id="A0A2I2KM52"/>
<sequence>MRVEIWADVVCPWSYIGKRRIETALAEWDGAPVEAVWRPFRIDPMAPTPASPLARELLDPVVDAALTQCTPGLSPTENRSRVREIAAAEGLGPPWGAAWRANSHAAHRLVALSFEHGGADTQGAVIEEIFKAHFIGAVDISSTEVLVDLADAAERFGVPRARGLLVEGAGDAAVREQLLRGKAIGVTTSPTFVVGEDLLVGAQSAATIAEFLRAREGREGRKLPEEVERFRHSEALLERGDPLGTLELLRPLLDAHVSDPNLRLLAARAYFHSAQLGAARTLLEDLAAASPSDSYVQLLLGRVLERQGRPADAAPHLRMAEAMAPEYRR</sequence>
<dbReference type="RefSeq" id="WP_101830712.1">
    <property type="nucleotide sequence ID" value="NZ_FZMO01000061.1"/>
</dbReference>
<dbReference type="InterPro" id="IPR011990">
    <property type="entry name" value="TPR-like_helical_dom_sf"/>
</dbReference>
<protein>
    <submittedName>
        <fullName evidence="2">Predicted dithiol-disulfide isomerase, DsbA family</fullName>
    </submittedName>
</protein>
<evidence type="ECO:0000259" key="1">
    <source>
        <dbReference type="Pfam" id="PF01323"/>
    </source>
</evidence>
<dbReference type="Proteomes" id="UP000234331">
    <property type="component" value="Unassembled WGS sequence"/>
</dbReference>
<dbReference type="OrthoDB" id="9799122at2"/>
<dbReference type="GO" id="GO:0016853">
    <property type="term" value="F:isomerase activity"/>
    <property type="evidence" value="ECO:0007669"/>
    <property type="project" value="UniProtKB-KW"/>
</dbReference>
<gene>
    <name evidence="2" type="ORF">FRACA_1530006</name>
</gene>
<evidence type="ECO:0000313" key="2">
    <source>
        <dbReference type="EMBL" id="SNQ46744.1"/>
    </source>
</evidence>
<dbReference type="SUPFAM" id="SSF52833">
    <property type="entry name" value="Thioredoxin-like"/>
    <property type="match status" value="1"/>
</dbReference>
<dbReference type="GO" id="GO:0016491">
    <property type="term" value="F:oxidoreductase activity"/>
    <property type="evidence" value="ECO:0007669"/>
    <property type="project" value="InterPro"/>
</dbReference>
<evidence type="ECO:0000313" key="3">
    <source>
        <dbReference type="Proteomes" id="UP000234331"/>
    </source>
</evidence>
<reference evidence="2 3" key="1">
    <citation type="submission" date="2017-06" db="EMBL/GenBank/DDBJ databases">
        <authorList>
            <person name="Kim H.J."/>
            <person name="Triplett B.A."/>
        </authorList>
    </citation>
    <scope>NUCLEOTIDE SEQUENCE [LARGE SCALE GENOMIC DNA]</scope>
    <source>
        <strain evidence="2">FRACA_ARgP5</strain>
    </source>
</reference>
<dbReference type="InterPro" id="IPR036249">
    <property type="entry name" value="Thioredoxin-like_sf"/>
</dbReference>
<dbReference type="Pfam" id="PF01323">
    <property type="entry name" value="DSBA"/>
    <property type="match status" value="1"/>
</dbReference>
<dbReference type="Gene3D" id="3.40.30.10">
    <property type="entry name" value="Glutaredoxin"/>
    <property type="match status" value="1"/>
</dbReference>
<name>A0A2I2KM52_9ACTN</name>
<accession>A0A2I2KM52</accession>
<dbReference type="PANTHER" id="PTHR13887">
    <property type="entry name" value="GLUTATHIONE S-TRANSFERASE KAPPA"/>
    <property type="match status" value="1"/>
</dbReference>